<protein>
    <recommendedName>
        <fullName evidence="3">2-oxo-4-hydroxy-4-carboxy-5-ureidoimidazoline decarboxylase</fullName>
        <ecNumber evidence="3">4.1.1.97</ecNumber>
    </recommendedName>
</protein>
<evidence type="ECO:0000256" key="1">
    <source>
        <dbReference type="ARBA" id="ARBA00001163"/>
    </source>
</evidence>
<dbReference type="PANTHER" id="PTHR43466:SF1">
    <property type="entry name" value="2-OXO-4-HYDROXY-4-CARBOXY-5-UREIDOIMIDAZOLINE DECARBOXYLASE-RELATED"/>
    <property type="match status" value="1"/>
</dbReference>
<dbReference type="AlphaFoldDB" id="A0A7W7FYF7"/>
<comment type="pathway">
    <text evidence="2">Purine metabolism; urate degradation; (S)-allantoin from urate: step 3/3.</text>
</comment>
<sequence>MLEEFNKLPESRAAEALRACCASPVWVRRVLAARPYRDLRALQTASADALKSLDWTQLRQALDAHPRIGQRATGETQEARWSRGEQAAAKTVEADVQRQLVEGNQRYEARFGHVFLICATGKSAGEILSALRHRLGNEPYAEREVVKAELAGIVRLRLNKMVG</sequence>
<gene>
    <name evidence="8" type="ORF">HNR67_007741</name>
</gene>
<dbReference type="RefSeq" id="WP_221490199.1">
    <property type="nucleotide sequence ID" value="NZ_BAAAUI010000014.1"/>
</dbReference>
<evidence type="ECO:0000256" key="6">
    <source>
        <dbReference type="ARBA" id="ARBA00023239"/>
    </source>
</evidence>
<dbReference type="Gene3D" id="1.10.3330.10">
    <property type="entry name" value="Oxo-4-hydroxy-4-carboxy-5-ureidoimidazoline decarboxylase"/>
    <property type="match status" value="1"/>
</dbReference>
<evidence type="ECO:0000259" key="7">
    <source>
        <dbReference type="Pfam" id="PF09349"/>
    </source>
</evidence>
<dbReference type="SUPFAM" id="SSF158694">
    <property type="entry name" value="UraD-Like"/>
    <property type="match status" value="1"/>
</dbReference>
<proteinExistence type="predicted"/>
<evidence type="ECO:0000256" key="4">
    <source>
        <dbReference type="ARBA" id="ARBA00022631"/>
    </source>
</evidence>
<dbReference type="NCBIfam" id="NF010372">
    <property type="entry name" value="PRK13798.1"/>
    <property type="match status" value="1"/>
</dbReference>
<name>A0A7W7FYF7_9PSEU</name>
<accession>A0A7W7FYF7</accession>
<dbReference type="GO" id="GO:0051997">
    <property type="term" value="F:2-oxo-4-hydroxy-4-carboxy-5-ureidoimidazoline decarboxylase activity"/>
    <property type="evidence" value="ECO:0007669"/>
    <property type="project" value="UniProtKB-EC"/>
</dbReference>
<dbReference type="PANTHER" id="PTHR43466">
    <property type="entry name" value="2-OXO-4-HYDROXY-4-CARBOXY-5-UREIDOIMIDAZOLINE DECARBOXYLASE-RELATED"/>
    <property type="match status" value="1"/>
</dbReference>
<dbReference type="InterPro" id="IPR018020">
    <property type="entry name" value="OHCU_decarboxylase"/>
</dbReference>
<keyword evidence="4" id="KW-0659">Purine metabolism</keyword>
<feature type="domain" description="Oxo-4-hydroxy-4-carboxy-5-ureidoimidazoline decarboxylase" evidence="7">
    <location>
        <begin position="6"/>
        <end position="159"/>
    </location>
</feature>
<dbReference type="EC" id="4.1.1.97" evidence="3"/>
<keyword evidence="6 8" id="KW-0456">Lyase</keyword>
<dbReference type="GO" id="GO:0019628">
    <property type="term" value="P:urate catabolic process"/>
    <property type="evidence" value="ECO:0007669"/>
    <property type="project" value="TreeGrafter"/>
</dbReference>
<dbReference type="GO" id="GO:0006144">
    <property type="term" value="P:purine nucleobase metabolic process"/>
    <property type="evidence" value="ECO:0007669"/>
    <property type="project" value="UniProtKB-KW"/>
</dbReference>
<dbReference type="Pfam" id="PF09349">
    <property type="entry name" value="OHCU_decarbox"/>
    <property type="match status" value="1"/>
</dbReference>
<keyword evidence="9" id="KW-1185">Reference proteome</keyword>
<dbReference type="InterPro" id="IPR017595">
    <property type="entry name" value="OHCU_decarboxylase-2"/>
</dbReference>
<evidence type="ECO:0000313" key="8">
    <source>
        <dbReference type="EMBL" id="MBB4681623.1"/>
    </source>
</evidence>
<reference evidence="8 9" key="1">
    <citation type="submission" date="2020-08" db="EMBL/GenBank/DDBJ databases">
        <title>Sequencing the genomes of 1000 actinobacteria strains.</title>
        <authorList>
            <person name="Klenk H.-P."/>
        </authorList>
    </citation>
    <scope>NUCLEOTIDE SEQUENCE [LARGE SCALE GENOMIC DNA]</scope>
    <source>
        <strain evidence="8 9">DSM 44230</strain>
    </source>
</reference>
<dbReference type="NCBIfam" id="TIGR03180">
    <property type="entry name" value="UraD_2"/>
    <property type="match status" value="1"/>
</dbReference>
<dbReference type="Proteomes" id="UP000533598">
    <property type="component" value="Unassembled WGS sequence"/>
</dbReference>
<evidence type="ECO:0000313" key="9">
    <source>
        <dbReference type="Proteomes" id="UP000533598"/>
    </source>
</evidence>
<evidence type="ECO:0000256" key="2">
    <source>
        <dbReference type="ARBA" id="ARBA00004754"/>
    </source>
</evidence>
<comment type="caution">
    <text evidence="8">The sequence shown here is derived from an EMBL/GenBank/DDBJ whole genome shotgun (WGS) entry which is preliminary data.</text>
</comment>
<organism evidence="8 9">
    <name type="scientific">Crossiella cryophila</name>
    <dbReference type="NCBI Taxonomy" id="43355"/>
    <lineage>
        <taxon>Bacteria</taxon>
        <taxon>Bacillati</taxon>
        <taxon>Actinomycetota</taxon>
        <taxon>Actinomycetes</taxon>
        <taxon>Pseudonocardiales</taxon>
        <taxon>Pseudonocardiaceae</taxon>
        <taxon>Crossiella</taxon>
    </lineage>
</organism>
<dbReference type="EMBL" id="JACHMH010000001">
    <property type="protein sequence ID" value="MBB4681623.1"/>
    <property type="molecule type" value="Genomic_DNA"/>
</dbReference>
<keyword evidence="5" id="KW-0210">Decarboxylase</keyword>
<evidence type="ECO:0000256" key="5">
    <source>
        <dbReference type="ARBA" id="ARBA00022793"/>
    </source>
</evidence>
<comment type="catalytic activity">
    <reaction evidence="1">
        <text>5-hydroxy-2-oxo-4-ureido-2,5-dihydro-1H-imidazole-5-carboxylate + H(+) = (S)-allantoin + CO2</text>
        <dbReference type="Rhea" id="RHEA:26301"/>
        <dbReference type="ChEBI" id="CHEBI:15378"/>
        <dbReference type="ChEBI" id="CHEBI:15678"/>
        <dbReference type="ChEBI" id="CHEBI:16526"/>
        <dbReference type="ChEBI" id="CHEBI:58639"/>
        <dbReference type="EC" id="4.1.1.97"/>
    </reaction>
</comment>
<evidence type="ECO:0000256" key="3">
    <source>
        <dbReference type="ARBA" id="ARBA00012257"/>
    </source>
</evidence>
<dbReference type="InterPro" id="IPR036778">
    <property type="entry name" value="OHCU_decarboxylase_sf"/>
</dbReference>